<reference evidence="1 2" key="1">
    <citation type="journal article" date="2013" name="PLoS ONE">
        <title>Genomic and secretomic analyses reveal unique features of the lignocellulolytic enzyme system of Penicillium decumbens.</title>
        <authorList>
            <person name="Liu G."/>
            <person name="Zhang L."/>
            <person name="Wei X."/>
            <person name="Zou G."/>
            <person name="Qin Y."/>
            <person name="Ma L."/>
            <person name="Li J."/>
            <person name="Zheng H."/>
            <person name="Wang S."/>
            <person name="Wang C."/>
            <person name="Xun L."/>
            <person name="Zhao G.-P."/>
            <person name="Zhou Z."/>
            <person name="Qu Y."/>
        </authorList>
    </citation>
    <scope>NUCLEOTIDE SEQUENCE [LARGE SCALE GENOMIC DNA]</scope>
    <source>
        <strain evidence="2">114-2 / CGMCC 5302</strain>
    </source>
</reference>
<keyword evidence="2" id="KW-1185">Reference proteome</keyword>
<sequence>MSYLAIILSDNSLSRKSLRACRMRMTALPEEEVQEAYLYSNKSVLCTFRMHTLRVTLTQSLTFMPSFLNCISTVEDDHYKPYHRLTRSCAFTWPCRMVSLCVCIENSERLFIKPVRAHRRSDLWMSTSPIFVDGRTLRPTSNIQVERGRSSKIVDVEPSSHGASAILGATTLEHAASLHVHSYRLQNCTLRYCPDGSTGPVGPPLCLRMEMSSPFGFLVHPLHLRPSSSALLIMEKYGLDNPSRRKIFGHYVRRGSLLTFQEGKYGGSSSGTVLTEPSSTRVNNPLVLTCYEARPKKLREPGRLIVGGPHLLFGRHPICGILGPATSSSCRDWDYPPRRLRECLHEAD</sequence>
<organism evidence="1 2">
    <name type="scientific">Penicillium oxalicum (strain 114-2 / CGMCC 5302)</name>
    <name type="common">Penicillium decumbens</name>
    <dbReference type="NCBI Taxonomy" id="933388"/>
    <lineage>
        <taxon>Eukaryota</taxon>
        <taxon>Fungi</taxon>
        <taxon>Dikarya</taxon>
        <taxon>Ascomycota</taxon>
        <taxon>Pezizomycotina</taxon>
        <taxon>Eurotiomycetes</taxon>
        <taxon>Eurotiomycetidae</taxon>
        <taxon>Eurotiales</taxon>
        <taxon>Aspergillaceae</taxon>
        <taxon>Penicillium</taxon>
    </lineage>
</organism>
<evidence type="ECO:0000313" key="1">
    <source>
        <dbReference type="EMBL" id="EPS28386.1"/>
    </source>
</evidence>
<accession>S7ZI81</accession>
<evidence type="ECO:0000313" key="2">
    <source>
        <dbReference type="Proteomes" id="UP000019376"/>
    </source>
</evidence>
<dbReference type="HOGENOM" id="CLU_797169_0_0_1"/>
<gene>
    <name evidence="1" type="ORF">PDE_03332</name>
</gene>
<name>S7ZI81_PENO1</name>
<proteinExistence type="predicted"/>
<protein>
    <submittedName>
        <fullName evidence="1">Uncharacterized protein</fullName>
    </submittedName>
</protein>
<dbReference type="EMBL" id="KB644411">
    <property type="protein sequence ID" value="EPS28386.1"/>
    <property type="molecule type" value="Genomic_DNA"/>
</dbReference>
<dbReference type="AlphaFoldDB" id="S7ZI81"/>
<dbReference type="Proteomes" id="UP000019376">
    <property type="component" value="Unassembled WGS sequence"/>
</dbReference>